<evidence type="ECO:0000259" key="1">
    <source>
        <dbReference type="PROSITE" id="PS51819"/>
    </source>
</evidence>
<dbReference type="Gene3D" id="3.10.180.10">
    <property type="entry name" value="2,3-Dihydroxybiphenyl 1,2-Dioxygenase, domain 1"/>
    <property type="match status" value="1"/>
</dbReference>
<dbReference type="InterPro" id="IPR041581">
    <property type="entry name" value="Glyoxalase_6"/>
</dbReference>
<feature type="domain" description="VOC" evidence="1">
    <location>
        <begin position="4"/>
        <end position="115"/>
    </location>
</feature>
<evidence type="ECO:0000313" key="2">
    <source>
        <dbReference type="EMBL" id="ABG10653.1"/>
    </source>
</evidence>
<dbReference type="PANTHER" id="PTHR35908">
    <property type="entry name" value="HYPOTHETICAL FUSION PROTEIN"/>
    <property type="match status" value="1"/>
</dbReference>
<dbReference type="InterPro" id="IPR029068">
    <property type="entry name" value="Glyas_Bleomycin-R_OHBP_Dase"/>
</dbReference>
<protein>
    <submittedName>
        <fullName evidence="2">Glyoxalase/bleomycin resistance protein/dioxygenase</fullName>
    </submittedName>
</protein>
<dbReference type="SUPFAM" id="SSF54593">
    <property type="entry name" value="Glyoxalase/Bleomycin resistance protein/Dihydroxybiphenyl dioxygenase"/>
    <property type="match status" value="1"/>
</dbReference>
<dbReference type="KEGG" id="mmc:Mmcs_4549"/>
<dbReference type="AlphaFoldDB" id="A0A5Q5BQC1"/>
<keyword evidence="2" id="KW-0560">Oxidoreductase</keyword>
<proteinExistence type="predicted"/>
<organism evidence="2">
    <name type="scientific">Mycobacterium sp. (strain MCS)</name>
    <dbReference type="NCBI Taxonomy" id="164756"/>
    <lineage>
        <taxon>Bacteria</taxon>
        <taxon>Bacillati</taxon>
        <taxon>Actinomycetota</taxon>
        <taxon>Actinomycetes</taxon>
        <taxon>Mycobacteriales</taxon>
        <taxon>Mycobacteriaceae</taxon>
        <taxon>Mycobacterium</taxon>
    </lineage>
</organism>
<reference evidence="2" key="1">
    <citation type="submission" date="2006-06" db="EMBL/GenBank/DDBJ databases">
        <title>Complete sequence of chromosome of Mycobacterium sp. MCS.</title>
        <authorList>
            <consortium name="US DOE Joint Genome Institute"/>
            <person name="Copeland A."/>
            <person name="Lucas S."/>
            <person name="Lapidus A."/>
            <person name="Barry K."/>
            <person name="Detter J.C."/>
            <person name="Glavina del Rio T."/>
            <person name="Hammon N."/>
            <person name="Israni S."/>
            <person name="Dalin E."/>
            <person name="Tice H."/>
            <person name="Pitluck S."/>
            <person name="Martinez M."/>
            <person name="Schmutz J."/>
            <person name="Larimer F."/>
            <person name="Land M."/>
            <person name="Hauser L."/>
            <person name="Kyrpides N."/>
            <person name="Kim E."/>
            <person name="Miller C.D."/>
            <person name="Hughes J.E."/>
            <person name="Anderson A.J."/>
            <person name="Sims R.C."/>
            <person name="Richardson P."/>
        </authorList>
    </citation>
    <scope>NUCLEOTIDE SEQUENCE [LARGE SCALE GENOMIC DNA]</scope>
    <source>
        <strain evidence="2">MCS</strain>
    </source>
</reference>
<sequence>MAMTVEMITFDCTDPDALAQWWAEAVGGEVTALEPGEFVVVIREGGPRLGFQKVPDVTPGKNRVHVDFTAADVDAEVSRLVGLGASETARHSFGDEFSWVVLTDPAGNAFCIGSA</sequence>
<gene>
    <name evidence="2" type="ordered locus">Mmcs_4549</name>
</gene>
<dbReference type="CDD" id="cd06587">
    <property type="entry name" value="VOC"/>
    <property type="match status" value="1"/>
</dbReference>
<name>A0A5Q5BQC1_MYCSS</name>
<dbReference type="InterPro" id="IPR037523">
    <property type="entry name" value="VOC_core"/>
</dbReference>
<dbReference type="PROSITE" id="PS51819">
    <property type="entry name" value="VOC"/>
    <property type="match status" value="1"/>
</dbReference>
<dbReference type="PANTHER" id="PTHR35908:SF1">
    <property type="entry name" value="CONSERVED PROTEIN"/>
    <property type="match status" value="1"/>
</dbReference>
<dbReference type="EMBL" id="CP000384">
    <property type="protein sequence ID" value="ABG10653.1"/>
    <property type="molecule type" value="Genomic_DNA"/>
</dbReference>
<keyword evidence="2" id="KW-0223">Dioxygenase</keyword>
<dbReference type="Pfam" id="PF18029">
    <property type="entry name" value="Glyoxalase_6"/>
    <property type="match status" value="1"/>
</dbReference>
<dbReference type="GO" id="GO:0051213">
    <property type="term" value="F:dioxygenase activity"/>
    <property type="evidence" value="ECO:0007669"/>
    <property type="project" value="UniProtKB-KW"/>
</dbReference>
<accession>A0A5Q5BQC1</accession>